<gene>
    <name evidence="3" type="ORF">WR25_23575</name>
</gene>
<keyword evidence="4" id="KW-1185">Reference proteome</keyword>
<accession>A0A2A2JFN8</accession>
<feature type="domain" description="CX" evidence="2">
    <location>
        <begin position="127"/>
        <end position="185"/>
    </location>
</feature>
<feature type="non-terminal residue" evidence="3">
    <location>
        <position position="190"/>
    </location>
</feature>
<evidence type="ECO:0000313" key="3">
    <source>
        <dbReference type="EMBL" id="PAV60389.1"/>
    </source>
</evidence>
<keyword evidence="1" id="KW-0732">Signal</keyword>
<dbReference type="Pfam" id="PF01705">
    <property type="entry name" value="CX"/>
    <property type="match status" value="1"/>
</dbReference>
<dbReference type="EMBL" id="LIAE01010469">
    <property type="protein sequence ID" value="PAV60389.1"/>
    <property type="molecule type" value="Genomic_DNA"/>
</dbReference>
<feature type="chain" id="PRO_5013036533" description="CX domain-containing protein" evidence="1">
    <location>
        <begin position="19"/>
        <end position="190"/>
    </location>
</feature>
<proteinExistence type="predicted"/>
<feature type="signal peptide" evidence="1">
    <location>
        <begin position="1"/>
        <end position="18"/>
    </location>
</feature>
<evidence type="ECO:0000313" key="4">
    <source>
        <dbReference type="Proteomes" id="UP000218231"/>
    </source>
</evidence>
<organism evidence="3 4">
    <name type="scientific">Diploscapter pachys</name>
    <dbReference type="NCBI Taxonomy" id="2018661"/>
    <lineage>
        <taxon>Eukaryota</taxon>
        <taxon>Metazoa</taxon>
        <taxon>Ecdysozoa</taxon>
        <taxon>Nematoda</taxon>
        <taxon>Chromadorea</taxon>
        <taxon>Rhabditida</taxon>
        <taxon>Rhabditina</taxon>
        <taxon>Rhabditomorpha</taxon>
        <taxon>Rhabditoidea</taxon>
        <taxon>Rhabditidae</taxon>
        <taxon>Diploscapter</taxon>
    </lineage>
</organism>
<evidence type="ECO:0000256" key="1">
    <source>
        <dbReference type="SAM" id="SignalP"/>
    </source>
</evidence>
<comment type="caution">
    <text evidence="3">The sequence shown here is derived from an EMBL/GenBank/DDBJ whole genome shotgun (WGS) entry which is preliminary data.</text>
</comment>
<name>A0A2A2JFN8_9BILA</name>
<dbReference type="InterPro" id="IPR002619">
    <property type="entry name" value="CX"/>
</dbReference>
<dbReference type="AlphaFoldDB" id="A0A2A2JFN8"/>
<sequence length="190" mass="21869">MIKPILLIILAIVGVCLAAQGRRARREDATGEEVELESKGAVHDRDHNSALSLSGNDYFNWFFWENDSSYKYHAPGIAPMMRTSASMKFQEEFRAAVFSSHHIGRLNDSRQAIMYPHVPIRFAERDYWFDGNYFKPNPDLPNICVMPMNREIPFYGLSLPNGEPVRQILFQCPSGYHCFDFDCCQDTNSY</sequence>
<reference evidence="3 4" key="1">
    <citation type="journal article" date="2017" name="Curr. Biol.">
        <title>Genome architecture and evolution of a unichromosomal asexual nematode.</title>
        <authorList>
            <person name="Fradin H."/>
            <person name="Zegar C."/>
            <person name="Gutwein M."/>
            <person name="Lucas J."/>
            <person name="Kovtun M."/>
            <person name="Corcoran D."/>
            <person name="Baugh L.R."/>
            <person name="Kiontke K."/>
            <person name="Gunsalus K."/>
            <person name="Fitch D.H."/>
            <person name="Piano F."/>
        </authorList>
    </citation>
    <scope>NUCLEOTIDE SEQUENCE [LARGE SCALE GENOMIC DNA]</scope>
    <source>
        <strain evidence="3">PF1309</strain>
    </source>
</reference>
<protein>
    <recommendedName>
        <fullName evidence="2">CX domain-containing protein</fullName>
    </recommendedName>
</protein>
<dbReference type="Proteomes" id="UP000218231">
    <property type="component" value="Unassembled WGS sequence"/>
</dbReference>
<evidence type="ECO:0000259" key="2">
    <source>
        <dbReference type="Pfam" id="PF01705"/>
    </source>
</evidence>